<evidence type="ECO:0000313" key="3">
    <source>
        <dbReference type="Proteomes" id="UP001596457"/>
    </source>
</evidence>
<keyword evidence="3" id="KW-1185">Reference proteome</keyword>
<accession>A0ABW2S6Y1</accession>
<dbReference type="InterPro" id="IPR014861">
    <property type="entry name" value="CNP1-like_dom"/>
</dbReference>
<gene>
    <name evidence="2" type="ORF">ACFQU0_02515</name>
</gene>
<dbReference type="Pfam" id="PF08750">
    <property type="entry name" value="CNP1"/>
    <property type="match status" value="1"/>
</dbReference>
<dbReference type="EMBL" id="JBHTBZ010000005">
    <property type="protein sequence ID" value="MFC7459299.1"/>
    <property type="molecule type" value="Genomic_DNA"/>
</dbReference>
<reference evidence="3" key="1">
    <citation type="journal article" date="2019" name="Int. J. Syst. Evol. Microbiol.">
        <title>The Global Catalogue of Microorganisms (GCM) 10K type strain sequencing project: providing services to taxonomists for standard genome sequencing and annotation.</title>
        <authorList>
            <consortium name="The Broad Institute Genomics Platform"/>
            <consortium name="The Broad Institute Genome Sequencing Center for Infectious Disease"/>
            <person name="Wu L."/>
            <person name="Ma J."/>
        </authorList>
    </citation>
    <scope>NUCLEOTIDE SEQUENCE [LARGE SCALE GENOMIC DNA]</scope>
    <source>
        <strain evidence="3">CCUG 53903</strain>
    </source>
</reference>
<evidence type="ECO:0000259" key="1">
    <source>
        <dbReference type="Pfam" id="PF08750"/>
    </source>
</evidence>
<protein>
    <submittedName>
        <fullName evidence="2">CNP1-like family protein</fullName>
    </submittedName>
</protein>
<proteinExistence type="predicted"/>
<feature type="domain" description="CNP1-like uncharacterised" evidence="1">
    <location>
        <begin position="11"/>
        <end position="145"/>
    </location>
</feature>
<comment type="caution">
    <text evidence="2">The sequence shown here is derived from an EMBL/GenBank/DDBJ whole genome shotgun (WGS) entry which is preliminary data.</text>
</comment>
<name>A0ABW2S6Y1_9BURK</name>
<sequence>MAVCALPSHAQSVWQENEVSLPGPLQRSAPIPFDMSTRTELQFSVDASSISVGSDRVLRYVLVARSNSGAENILYEGLRCETGEARNYARWNPSEQRWVPYNGSTPWRPLSGVAASLPAARLAYLAFCEGRTPTEPMERLLADLRRGGKNVGLR</sequence>
<evidence type="ECO:0000313" key="2">
    <source>
        <dbReference type="EMBL" id="MFC7459299.1"/>
    </source>
</evidence>
<dbReference type="Proteomes" id="UP001596457">
    <property type="component" value="Unassembled WGS sequence"/>
</dbReference>
<organism evidence="2 3">
    <name type="scientific">Hydrogenophaga defluvii</name>
    <dbReference type="NCBI Taxonomy" id="249410"/>
    <lineage>
        <taxon>Bacteria</taxon>
        <taxon>Pseudomonadati</taxon>
        <taxon>Pseudomonadota</taxon>
        <taxon>Betaproteobacteria</taxon>
        <taxon>Burkholderiales</taxon>
        <taxon>Comamonadaceae</taxon>
        <taxon>Hydrogenophaga</taxon>
    </lineage>
</organism>